<dbReference type="EMBL" id="CVRI01000048">
    <property type="protein sequence ID" value="CRK98625.1"/>
    <property type="molecule type" value="Genomic_DNA"/>
</dbReference>
<dbReference type="Gene3D" id="3.80.10.10">
    <property type="entry name" value="Ribonuclease Inhibitor"/>
    <property type="match status" value="1"/>
</dbReference>
<dbReference type="InterPro" id="IPR032675">
    <property type="entry name" value="LRR_dom_sf"/>
</dbReference>
<name>A0A1J1IJK3_9DIPT</name>
<dbReference type="InterPro" id="IPR001611">
    <property type="entry name" value="Leu-rich_rpt"/>
</dbReference>
<dbReference type="Proteomes" id="UP000183832">
    <property type="component" value="Unassembled WGS sequence"/>
</dbReference>
<proteinExistence type="predicted"/>
<reference evidence="1 2" key="1">
    <citation type="submission" date="2015-04" db="EMBL/GenBank/DDBJ databases">
        <authorList>
            <person name="Syromyatnikov M.Y."/>
            <person name="Popov V.N."/>
        </authorList>
    </citation>
    <scope>NUCLEOTIDE SEQUENCE [LARGE SCALE GENOMIC DNA]</scope>
</reference>
<evidence type="ECO:0000313" key="2">
    <source>
        <dbReference type="Proteomes" id="UP000183832"/>
    </source>
</evidence>
<evidence type="ECO:0000313" key="1">
    <source>
        <dbReference type="EMBL" id="CRK98625.1"/>
    </source>
</evidence>
<dbReference type="SUPFAM" id="SSF52058">
    <property type="entry name" value="L domain-like"/>
    <property type="match status" value="1"/>
</dbReference>
<keyword evidence="2" id="KW-1185">Reference proteome</keyword>
<accession>A0A1J1IJK3</accession>
<protein>
    <submittedName>
        <fullName evidence="1">CLUMA_CG012379, isoform A</fullName>
    </submittedName>
</protein>
<dbReference type="PROSITE" id="PS51450">
    <property type="entry name" value="LRR"/>
    <property type="match status" value="1"/>
</dbReference>
<dbReference type="AlphaFoldDB" id="A0A1J1IJK3"/>
<organism evidence="1 2">
    <name type="scientific">Clunio marinus</name>
    <dbReference type="NCBI Taxonomy" id="568069"/>
    <lineage>
        <taxon>Eukaryota</taxon>
        <taxon>Metazoa</taxon>
        <taxon>Ecdysozoa</taxon>
        <taxon>Arthropoda</taxon>
        <taxon>Hexapoda</taxon>
        <taxon>Insecta</taxon>
        <taxon>Pterygota</taxon>
        <taxon>Neoptera</taxon>
        <taxon>Endopterygota</taxon>
        <taxon>Diptera</taxon>
        <taxon>Nematocera</taxon>
        <taxon>Chironomoidea</taxon>
        <taxon>Chironomidae</taxon>
        <taxon>Clunio</taxon>
    </lineage>
</organism>
<sequence length="133" mass="15559">MATFLMNSMEPVILRCSYQLIARFYHITTVGTCRPQKFRTTFKDRNVTAVNNLYDSYDIIRFLAEKQSCPYFPVNLGSHFPKLQTLLIWNSNLQFLFSNDLDGLNNLEELDVSYNPIEYLQEILFKGNNKLTT</sequence>
<gene>
    <name evidence="1" type="ORF">CLUMA_CG012379</name>
</gene>